<keyword evidence="2" id="KW-1185">Reference proteome</keyword>
<proteinExistence type="predicted"/>
<dbReference type="AlphaFoldDB" id="A0A0A8LC19"/>
<dbReference type="EMBL" id="CCBQ010000045">
    <property type="protein sequence ID" value="CDO95663.1"/>
    <property type="molecule type" value="Genomic_DNA"/>
</dbReference>
<reference evidence="1 2" key="1">
    <citation type="submission" date="2014-03" db="EMBL/GenBank/DDBJ databases">
        <title>The genome of Kluyveromyces dobzhanskii.</title>
        <authorList>
            <person name="Nystedt B."/>
            <person name="Astrom S."/>
        </authorList>
    </citation>
    <scope>NUCLEOTIDE SEQUENCE [LARGE SCALE GENOMIC DNA]</scope>
    <source>
        <strain evidence="1 2">CBS 2104</strain>
    </source>
</reference>
<evidence type="ECO:0000313" key="1">
    <source>
        <dbReference type="EMBL" id="CDO95663.1"/>
    </source>
</evidence>
<gene>
    <name evidence="1" type="ORF">KLDO_g3896</name>
</gene>
<organism evidence="1 2">
    <name type="scientific">Kluyveromyces dobzhanskii CBS 2104</name>
    <dbReference type="NCBI Taxonomy" id="1427455"/>
    <lineage>
        <taxon>Eukaryota</taxon>
        <taxon>Fungi</taxon>
        <taxon>Dikarya</taxon>
        <taxon>Ascomycota</taxon>
        <taxon>Saccharomycotina</taxon>
        <taxon>Saccharomycetes</taxon>
        <taxon>Saccharomycetales</taxon>
        <taxon>Saccharomycetaceae</taxon>
        <taxon>Kluyveromyces</taxon>
    </lineage>
</organism>
<dbReference type="Proteomes" id="UP000031516">
    <property type="component" value="Unassembled WGS sequence"/>
</dbReference>
<name>A0A0A8LC19_9SACH</name>
<protein>
    <submittedName>
        <fullName evidence="1">WGS project CCBQ000000000 data, contig 00015</fullName>
    </submittedName>
</protein>
<accession>A0A0A8LC19</accession>
<dbReference type="OrthoDB" id="4064519at2759"/>
<evidence type="ECO:0000313" key="2">
    <source>
        <dbReference type="Proteomes" id="UP000031516"/>
    </source>
</evidence>
<sequence>MEPSFSVLVVGGSANDSAIRICREMIFKYGIRVINTDYYDASDYILYGVEEYYRSSDIRTDKWVSNFGSHVDLINARRQNFEHVDINTQDWAGILDRVDAVINLMHYYEPRLGGLLTTPIIEVEQLIDLWCHMIDVMEVIRFGTDRTIIYLINEDDNFNRGLGVLASSTAQFLDGKLSACRDHYDVYFTTSELFQQFENGTYADIMR</sequence>
<comment type="caution">
    <text evidence="1">The sequence shown here is derived from an EMBL/GenBank/DDBJ whole genome shotgun (WGS) entry which is preliminary data.</text>
</comment>